<dbReference type="AlphaFoldDB" id="A0A5J4W0W6"/>
<protein>
    <submittedName>
        <fullName evidence="2">Uncharacterized protein</fullName>
    </submittedName>
</protein>
<feature type="region of interest" description="Disordered" evidence="1">
    <location>
        <begin position="1"/>
        <end position="95"/>
    </location>
</feature>
<reference evidence="2 3" key="1">
    <citation type="submission" date="2019-03" db="EMBL/GenBank/DDBJ databases">
        <title>Single cell metagenomics reveals metabolic interactions within the superorganism composed of flagellate Streblomastix strix and complex community of Bacteroidetes bacteria on its surface.</title>
        <authorList>
            <person name="Treitli S.C."/>
            <person name="Kolisko M."/>
            <person name="Husnik F."/>
            <person name="Keeling P."/>
            <person name="Hampl V."/>
        </authorList>
    </citation>
    <scope>NUCLEOTIDE SEQUENCE [LARGE SCALE GENOMIC DNA]</scope>
    <source>
        <strain evidence="2">ST1C</strain>
    </source>
</reference>
<proteinExistence type="predicted"/>
<organism evidence="2 3">
    <name type="scientific">Streblomastix strix</name>
    <dbReference type="NCBI Taxonomy" id="222440"/>
    <lineage>
        <taxon>Eukaryota</taxon>
        <taxon>Metamonada</taxon>
        <taxon>Preaxostyla</taxon>
        <taxon>Oxymonadida</taxon>
        <taxon>Streblomastigidae</taxon>
        <taxon>Streblomastix</taxon>
    </lineage>
</organism>
<feature type="non-terminal residue" evidence="2">
    <location>
        <position position="791"/>
    </location>
</feature>
<dbReference type="OrthoDB" id="293715at2759"/>
<evidence type="ECO:0000313" key="2">
    <source>
        <dbReference type="EMBL" id="KAA6388432.1"/>
    </source>
</evidence>
<dbReference type="Proteomes" id="UP000324800">
    <property type="component" value="Unassembled WGS sequence"/>
</dbReference>
<sequence length="791" mass="88283">MSSKKKAESQPKSITKKSASIVPKQDSTTKQTSTPKQISTQKQAPASKQISNPKQVSNPKQKTEPKQISTPKQEKITKEESSIDGSIDFTPQIPSSKEDIEFKNSIFKQNSSTIPSTILFDPVIRNGVTRFEIQNIQEISGIGIADESVHYGRGQVPQDGGDSKIVFYKDNGDITHFGGEWILNMDSTPRTLTFFINGKEQPNYIIKVPPAVRFWVYLQYKESAFKVIKFNSIKTSSAKHAQAMIFGQIVEWLLAVVAAQTFGDFQVASRSSQLARDGGICFCEFGSCASHVTFEACSTAKFDVNMIYRAYLLNIGLNQLIHKGQKPPEILANKFFDNVEYQKCVYIQWFEAAIHPGTFELDQICSPPSQCEDHEAGNNVDQCSRLNQLKAKLIRLYKYDMQLADEQESFVTSLNDYVAHPEDQSSLMNDLHLRKDSPTLLYVQNRHISVVFYGLIFILILLRTVSQTLLSNHLSNTEQQHISKKKEASSNKQIFNRIFILLIFSSTLLTAQTDLCNSTQVLFTFDDGRAKCVPNTCIGSNQVWVDVGTDTPLCYTNVCGDKYIDVADNHVTITCQDQCSSLKTPTELSTSIKKCVDACPAGQFRFRYHNGSYSCQRQCSGYEKALQYGDGTVACVVNNCQDPTPVLSVGTSTTSCVNTNGCPSGQTAYESDDDSQVCYSKCSTNRILLEIDQMQPVCFDDPKCTSKQYININNNNQISCVADCGTNGQARRYDNGTLICSDTCPNNKRKLILDDNTFVCLTPCDYNDVIKYNPDTKSFICIEDGECQADP</sequence>
<dbReference type="EMBL" id="SNRW01003987">
    <property type="protein sequence ID" value="KAA6388432.1"/>
    <property type="molecule type" value="Genomic_DNA"/>
</dbReference>
<evidence type="ECO:0000313" key="3">
    <source>
        <dbReference type="Proteomes" id="UP000324800"/>
    </source>
</evidence>
<evidence type="ECO:0000256" key="1">
    <source>
        <dbReference type="SAM" id="MobiDB-lite"/>
    </source>
</evidence>
<name>A0A5J4W0W6_9EUKA</name>
<feature type="compositionally biased region" description="Polar residues" evidence="1">
    <location>
        <begin position="25"/>
        <end position="71"/>
    </location>
</feature>
<comment type="caution">
    <text evidence="2">The sequence shown here is derived from an EMBL/GenBank/DDBJ whole genome shotgun (WGS) entry which is preliminary data.</text>
</comment>
<feature type="compositionally biased region" description="Basic and acidic residues" evidence="1">
    <location>
        <begin position="72"/>
        <end position="81"/>
    </location>
</feature>
<gene>
    <name evidence="2" type="ORF">EZS28_016042</name>
</gene>
<accession>A0A5J4W0W6</accession>